<feature type="region of interest" description="Disordered" evidence="7">
    <location>
        <begin position="214"/>
        <end position="248"/>
    </location>
</feature>
<dbReference type="InterPro" id="IPR019145">
    <property type="entry name" value="Mediator_Med10"/>
</dbReference>
<dbReference type="AlphaFoldDB" id="A0A238FFU9"/>
<evidence type="ECO:0000313" key="9">
    <source>
        <dbReference type="Proteomes" id="UP000198372"/>
    </source>
</evidence>
<dbReference type="Pfam" id="PF09748">
    <property type="entry name" value="Med10"/>
    <property type="match status" value="1"/>
</dbReference>
<dbReference type="OrthoDB" id="337270at2759"/>
<dbReference type="EMBL" id="FMSP01000006">
    <property type="protein sequence ID" value="SCV70754.1"/>
    <property type="molecule type" value="Genomic_DNA"/>
</dbReference>
<evidence type="ECO:0000256" key="4">
    <source>
        <dbReference type="ARBA" id="ARBA00023163"/>
    </source>
</evidence>
<reference evidence="9" key="1">
    <citation type="submission" date="2016-09" db="EMBL/GenBank/DDBJ databases">
        <authorList>
            <person name="Jeantristanb JTB J.-T."/>
            <person name="Ricardo R."/>
        </authorList>
    </citation>
    <scope>NUCLEOTIDE SEQUENCE [LARGE SCALE GENOMIC DNA]</scope>
</reference>
<dbReference type="Proteomes" id="UP000198372">
    <property type="component" value="Unassembled WGS sequence"/>
</dbReference>
<evidence type="ECO:0000256" key="6">
    <source>
        <dbReference type="RuleBase" id="RU364146"/>
    </source>
</evidence>
<keyword evidence="6" id="KW-0010">Activator</keyword>
<evidence type="ECO:0000313" key="8">
    <source>
        <dbReference type="EMBL" id="SCV70754.1"/>
    </source>
</evidence>
<dbReference type="GO" id="GO:0016592">
    <property type="term" value="C:mediator complex"/>
    <property type="evidence" value="ECO:0007669"/>
    <property type="project" value="InterPro"/>
</dbReference>
<keyword evidence="5 6" id="KW-0539">Nucleus</keyword>
<dbReference type="GO" id="GO:0003712">
    <property type="term" value="F:transcription coregulator activity"/>
    <property type="evidence" value="ECO:0007669"/>
    <property type="project" value="InterPro"/>
</dbReference>
<feature type="region of interest" description="Disordered" evidence="7">
    <location>
        <begin position="1"/>
        <end position="27"/>
    </location>
</feature>
<keyword evidence="3 6" id="KW-0805">Transcription regulation</keyword>
<comment type="subunit">
    <text evidence="6">Component of the Mediator complex.</text>
</comment>
<comment type="similarity">
    <text evidence="2 6">Belongs to the Mediator complex subunit 10 family.</text>
</comment>
<evidence type="ECO:0000256" key="2">
    <source>
        <dbReference type="ARBA" id="ARBA00005389"/>
    </source>
</evidence>
<dbReference type="STRING" id="269621.A0A238FFU9"/>
<gene>
    <name evidence="6" type="primary">MED10</name>
    <name evidence="8" type="ORF">BQ2448_3516</name>
</gene>
<evidence type="ECO:0000256" key="1">
    <source>
        <dbReference type="ARBA" id="ARBA00004123"/>
    </source>
</evidence>
<evidence type="ECO:0000256" key="5">
    <source>
        <dbReference type="ARBA" id="ARBA00023242"/>
    </source>
</evidence>
<evidence type="ECO:0000256" key="3">
    <source>
        <dbReference type="ARBA" id="ARBA00023015"/>
    </source>
</evidence>
<comment type="subcellular location">
    <subcellularLocation>
        <location evidence="1 6">Nucleus</location>
    </subcellularLocation>
</comment>
<keyword evidence="4 6" id="KW-0804">Transcription</keyword>
<comment type="function">
    <text evidence="6">Component of the Mediator complex, a coactivator involved in the regulated transcription of nearly all RNA polymerase II-dependent genes. Mediator functions as a bridge to convey information from gene-specific regulatory proteins to the basal RNA polymerase II transcription machinery. Mediator is recruited to promoters by direct interactions with regulatory proteins and serves as a scaffold for the assembly of a functional preinitiation complex with RNA polymerase II and the general transcription factors.</text>
</comment>
<sequence>MTVDALGVSSPNTDHHPSANGHTMAGEGIRPTSAIEQTLEQLLQSLLEMGILVRMGTGASDVQESALSSTPGGVASRYPGGLMGRKVSQTMEQLAKLYSYSDTVHDVMIPLEVINFVDQGKNPHMYTREFIERVAGENMYTNGMLSAVSVSPHAVPLRHSTLTIPAASCALQDYRDILTSSLGDAFPELVSHIRATQHPASTSTCEEGAEVKRGNGTHAMDGVDAHLGSSHDTRRGSRWSHDGRSGVSLEERGGEADLVRGAFVRTVDVTNRVL</sequence>
<organism evidence="8 9">
    <name type="scientific">Microbotryum intermedium</name>
    <dbReference type="NCBI Taxonomy" id="269621"/>
    <lineage>
        <taxon>Eukaryota</taxon>
        <taxon>Fungi</taxon>
        <taxon>Dikarya</taxon>
        <taxon>Basidiomycota</taxon>
        <taxon>Pucciniomycotina</taxon>
        <taxon>Microbotryomycetes</taxon>
        <taxon>Microbotryales</taxon>
        <taxon>Microbotryaceae</taxon>
        <taxon>Microbotryum</taxon>
    </lineage>
</organism>
<protein>
    <recommendedName>
        <fullName evidence="6">Mediator of RNA polymerase II transcription subunit 10</fullName>
    </recommendedName>
    <alternativeName>
        <fullName evidence="6">Mediator complex subunit 10</fullName>
    </alternativeName>
</protein>
<dbReference type="GO" id="GO:0006357">
    <property type="term" value="P:regulation of transcription by RNA polymerase II"/>
    <property type="evidence" value="ECO:0007669"/>
    <property type="project" value="InterPro"/>
</dbReference>
<keyword evidence="9" id="KW-1185">Reference proteome</keyword>
<feature type="compositionally biased region" description="Basic and acidic residues" evidence="7">
    <location>
        <begin position="221"/>
        <end position="248"/>
    </location>
</feature>
<evidence type="ECO:0000256" key="7">
    <source>
        <dbReference type="SAM" id="MobiDB-lite"/>
    </source>
</evidence>
<proteinExistence type="inferred from homology"/>
<accession>A0A238FFU9</accession>
<name>A0A238FFU9_9BASI</name>